<name>A0A1B9GD37_9TREE</name>
<gene>
    <name evidence="1" type="ORF">I302_00425</name>
    <name evidence="2" type="ORF">I302_101748</name>
</gene>
<reference evidence="2" key="2">
    <citation type="submission" date="2013-07" db="EMBL/GenBank/DDBJ databases">
        <authorList>
            <consortium name="The Broad Institute Genome Sequencing Platform"/>
            <person name="Cuomo C."/>
            <person name="Litvintseva A."/>
            <person name="Chen Y."/>
            <person name="Heitman J."/>
            <person name="Sun S."/>
            <person name="Springer D."/>
            <person name="Dromer F."/>
            <person name="Young S.K."/>
            <person name="Zeng Q."/>
            <person name="Gargeya S."/>
            <person name="Fitzgerald M."/>
            <person name="Abouelleil A."/>
            <person name="Alvarado L."/>
            <person name="Berlin A.M."/>
            <person name="Chapman S.B."/>
            <person name="Dewar J."/>
            <person name="Goldberg J."/>
            <person name="Griggs A."/>
            <person name="Gujja S."/>
            <person name="Hansen M."/>
            <person name="Howarth C."/>
            <person name="Imamovic A."/>
            <person name="Larimer J."/>
            <person name="McCowan C."/>
            <person name="Murphy C."/>
            <person name="Pearson M."/>
            <person name="Priest M."/>
            <person name="Roberts A."/>
            <person name="Saif S."/>
            <person name="Shea T."/>
            <person name="Sykes S."/>
            <person name="Wortman J."/>
            <person name="Nusbaum C."/>
            <person name="Birren B."/>
        </authorList>
    </citation>
    <scope>NUCLEOTIDE SEQUENCE</scope>
    <source>
        <strain evidence="2">CBS 10118</strain>
    </source>
</reference>
<dbReference type="Proteomes" id="UP000092730">
    <property type="component" value="Chromosome 1"/>
</dbReference>
<dbReference type="VEuPathDB" id="FungiDB:I302_00425"/>
<dbReference type="AlphaFoldDB" id="A0A1B9GD37"/>
<evidence type="ECO:0000313" key="3">
    <source>
        <dbReference type="Proteomes" id="UP000092730"/>
    </source>
</evidence>
<proteinExistence type="predicted"/>
<dbReference type="GeneID" id="30204824"/>
<reference evidence="1" key="3">
    <citation type="submission" date="2014-01" db="EMBL/GenBank/DDBJ databases">
        <title>Evolution of pathogenesis and genome organization in the Tremellales.</title>
        <authorList>
            <person name="Cuomo C."/>
            <person name="Litvintseva A."/>
            <person name="Heitman J."/>
            <person name="Chen Y."/>
            <person name="Sun S."/>
            <person name="Springer D."/>
            <person name="Dromer F."/>
            <person name="Young S."/>
            <person name="Zeng Q."/>
            <person name="Chapman S."/>
            <person name="Gujja S."/>
            <person name="Saif S."/>
            <person name="Birren B."/>
        </authorList>
    </citation>
    <scope>NUCLEOTIDE SEQUENCE</scope>
    <source>
        <strain evidence="1">CBS 10118</strain>
    </source>
</reference>
<accession>A0A1B9GD37</accession>
<dbReference type="EMBL" id="KI894018">
    <property type="protein sequence ID" value="OCF28935.1"/>
    <property type="molecule type" value="Genomic_DNA"/>
</dbReference>
<organism evidence="1">
    <name type="scientific">Kwoniella bestiolae CBS 10118</name>
    <dbReference type="NCBI Taxonomy" id="1296100"/>
    <lineage>
        <taxon>Eukaryota</taxon>
        <taxon>Fungi</taxon>
        <taxon>Dikarya</taxon>
        <taxon>Basidiomycota</taxon>
        <taxon>Agaricomycotina</taxon>
        <taxon>Tremellomycetes</taxon>
        <taxon>Tremellales</taxon>
        <taxon>Cryptococcaceae</taxon>
        <taxon>Kwoniella</taxon>
    </lineage>
</organism>
<protein>
    <submittedName>
        <fullName evidence="1">Uncharacterized protein</fullName>
    </submittedName>
</protein>
<sequence length="228" mass="25285">MTSLVRRLFGTSAASATPSSGQTQSVGSVDATLSAEPTDAVITKYSLEQPRWPCKSCGTGPGQVPNVVFVSAWLNRPYTGQGIRHDEIGARTQNMHITQGGYRVDEQTQDRMNEYRDQLEFSLRSEPLYPNLAYEGDRTKWPGLTEKIETHIRMKVNRIAKDYLSYYFPGPNPSVDVAVMDRETYVSILGAQSDLPPAYSKAKFKEAIDGLSESTYTSVDDILKACAE</sequence>
<reference evidence="1" key="1">
    <citation type="submission" date="2013-07" db="EMBL/GenBank/DDBJ databases">
        <title>The Genome Sequence of Cryptococcus bestiolae CBS10118.</title>
        <authorList>
            <consortium name="The Broad Institute Genome Sequencing Platform"/>
            <person name="Cuomo C."/>
            <person name="Litvintseva A."/>
            <person name="Chen Y."/>
            <person name="Heitman J."/>
            <person name="Sun S."/>
            <person name="Springer D."/>
            <person name="Dromer F."/>
            <person name="Young S.K."/>
            <person name="Zeng Q."/>
            <person name="Gargeya S."/>
            <person name="Fitzgerald M."/>
            <person name="Abouelleil A."/>
            <person name="Alvarado L."/>
            <person name="Berlin A.M."/>
            <person name="Chapman S.B."/>
            <person name="Dewar J."/>
            <person name="Goldberg J."/>
            <person name="Griggs A."/>
            <person name="Gujja S."/>
            <person name="Hansen M."/>
            <person name="Howarth C."/>
            <person name="Imamovic A."/>
            <person name="Larimer J."/>
            <person name="McCowan C."/>
            <person name="Murphy C."/>
            <person name="Pearson M."/>
            <person name="Priest M."/>
            <person name="Roberts A."/>
            <person name="Saif S."/>
            <person name="Shea T."/>
            <person name="Sykes S."/>
            <person name="Wortman J."/>
            <person name="Nusbaum C."/>
            <person name="Birren B."/>
        </authorList>
    </citation>
    <scope>NUCLEOTIDE SEQUENCE [LARGE SCALE GENOMIC DNA]</scope>
    <source>
        <strain evidence="1">CBS 10118</strain>
    </source>
</reference>
<dbReference type="RefSeq" id="XP_019050005.1">
    <property type="nucleotide sequence ID" value="XM_019187127.1"/>
</dbReference>
<evidence type="ECO:0000313" key="1">
    <source>
        <dbReference type="EMBL" id="OCF28935.1"/>
    </source>
</evidence>
<dbReference type="KEGG" id="kbi:30204824"/>
<keyword evidence="3" id="KW-1185">Reference proteome</keyword>
<dbReference type="EMBL" id="CP144541">
    <property type="protein sequence ID" value="WVW79778.1"/>
    <property type="molecule type" value="Genomic_DNA"/>
</dbReference>
<evidence type="ECO:0000313" key="2">
    <source>
        <dbReference type="EMBL" id="WVW79778.1"/>
    </source>
</evidence>
<reference evidence="2" key="4">
    <citation type="submission" date="2024-02" db="EMBL/GenBank/DDBJ databases">
        <title>Comparative genomics of Cryptococcus and Kwoniella reveals pathogenesis evolution and contrasting modes of karyotype evolution via chromosome fusion or intercentromeric recombination.</title>
        <authorList>
            <person name="Coelho M.A."/>
            <person name="David-Palma M."/>
            <person name="Shea T."/>
            <person name="Bowers K."/>
            <person name="McGinley-Smith S."/>
            <person name="Mohammad A.W."/>
            <person name="Gnirke A."/>
            <person name="Yurkov A.M."/>
            <person name="Nowrousian M."/>
            <person name="Sun S."/>
            <person name="Cuomo C.A."/>
            <person name="Heitman J."/>
        </authorList>
    </citation>
    <scope>NUCLEOTIDE SEQUENCE</scope>
    <source>
        <strain evidence="2">CBS 10118</strain>
    </source>
</reference>